<dbReference type="HAMAP" id="MF_01139">
    <property type="entry name" value="ISPT"/>
    <property type="match status" value="1"/>
</dbReference>
<dbReference type="Gene3D" id="3.40.1180.10">
    <property type="entry name" value="Decaprenyl diphosphate synthase-like"/>
    <property type="match status" value="1"/>
</dbReference>
<feature type="binding site" evidence="2">
    <location>
        <begin position="84"/>
        <end position="86"/>
    </location>
    <ligand>
        <name>substrate</name>
    </ligand>
</feature>
<sequence length="259" mass="28421">MASQAKPDLSSGAPAHGARPVDGIRTGSPGPRHVAIIMDGNGRWAKKRFLPRIAGHRAGVEAVRRVARAAREMGLECLTLYAFSSENWKRPASEVADLMGLLRHFIQSDLDEFHANGVRLRIIGHYQALDPSLVELIEEAMARTAANTGPIIAIALNYGAQDELVRMAQILARRVAAGEIAAEEIGIGDIDAALYTADLPPLDLMIRTSGEQRLSNFMLWQAAYAELYFTDMLWPDFDARALATALDAFRLRDRRFGGL</sequence>
<dbReference type="Proteomes" id="UP000033874">
    <property type="component" value="Unassembled WGS sequence"/>
</dbReference>
<dbReference type="FunFam" id="3.40.1180.10:FF:000001">
    <property type="entry name" value="(2E,6E)-farnesyl-diphosphate-specific ditrans,polycis-undecaprenyl-diphosphate synthase"/>
    <property type="match status" value="1"/>
</dbReference>
<feature type="binding site" evidence="2">
    <location>
        <position position="52"/>
    </location>
    <ligand>
        <name>substrate</name>
    </ligand>
</feature>
<dbReference type="RefSeq" id="WP_046764855.1">
    <property type="nucleotide sequence ID" value="NZ_LBIC01000007.1"/>
</dbReference>
<dbReference type="Pfam" id="PF01255">
    <property type="entry name" value="Prenyltransf"/>
    <property type="match status" value="1"/>
</dbReference>
<feature type="binding site" evidence="2">
    <location>
        <position position="56"/>
    </location>
    <ligand>
        <name>substrate</name>
    </ligand>
</feature>
<feature type="binding site" evidence="2">
    <location>
        <begin position="213"/>
        <end position="215"/>
    </location>
    <ligand>
        <name>substrate</name>
    </ligand>
</feature>
<dbReference type="PATRIC" id="fig|56193.3.peg.3652"/>
<gene>
    <name evidence="4" type="ORF">YP76_17445</name>
</gene>
<dbReference type="InterPro" id="IPR001441">
    <property type="entry name" value="UPP_synth-like"/>
</dbReference>
<feature type="active site" description="Proton acceptor" evidence="2">
    <location>
        <position position="87"/>
    </location>
</feature>
<comment type="subunit">
    <text evidence="2">Homodimer.</text>
</comment>
<dbReference type="PANTHER" id="PTHR10291">
    <property type="entry name" value="DEHYDRODOLICHYL DIPHOSPHATE SYNTHASE FAMILY MEMBER"/>
    <property type="match status" value="1"/>
</dbReference>
<comment type="cofactor">
    <cofactor evidence="2">
        <name>Mg(2+)</name>
        <dbReference type="ChEBI" id="CHEBI:18420"/>
    </cofactor>
    <text evidence="2">Binds 2 magnesium ions per subunit.</text>
</comment>
<dbReference type="STRING" id="56193.YP76_17445"/>
<evidence type="ECO:0000256" key="3">
    <source>
        <dbReference type="SAM" id="MobiDB-lite"/>
    </source>
</evidence>
<organism evidence="4 5">
    <name type="scientific">Sphingobium chungbukense</name>
    <dbReference type="NCBI Taxonomy" id="56193"/>
    <lineage>
        <taxon>Bacteria</taxon>
        <taxon>Pseudomonadati</taxon>
        <taxon>Pseudomonadota</taxon>
        <taxon>Alphaproteobacteria</taxon>
        <taxon>Sphingomonadales</taxon>
        <taxon>Sphingomonadaceae</taxon>
        <taxon>Sphingobium</taxon>
    </lineage>
</organism>
<evidence type="ECO:0000256" key="2">
    <source>
        <dbReference type="HAMAP-Rule" id="MF_01139"/>
    </source>
</evidence>
<dbReference type="EC" id="2.5.1.-" evidence="2"/>
<feature type="active site" evidence="2">
    <location>
        <position position="39"/>
    </location>
</feature>
<comment type="similarity">
    <text evidence="2">Belongs to the UPP synthase family.</text>
</comment>
<dbReference type="GO" id="GO:0005829">
    <property type="term" value="C:cytosol"/>
    <property type="evidence" value="ECO:0007669"/>
    <property type="project" value="TreeGrafter"/>
</dbReference>
<accession>A0A0M3AR00</accession>
<name>A0A0M3AR00_9SPHN</name>
<evidence type="ECO:0000313" key="5">
    <source>
        <dbReference type="Proteomes" id="UP000033874"/>
    </source>
</evidence>
<keyword evidence="5" id="KW-1185">Reference proteome</keyword>
<dbReference type="GO" id="GO:0008834">
    <property type="term" value="F:ditrans,polycis-undecaprenyl-diphosphate synthase [(2E,6E)-farnesyl-diphosphate specific] activity"/>
    <property type="evidence" value="ECO:0007669"/>
    <property type="project" value="TreeGrafter"/>
</dbReference>
<evidence type="ECO:0000256" key="1">
    <source>
        <dbReference type="ARBA" id="ARBA00022679"/>
    </source>
</evidence>
<reference evidence="4 5" key="1">
    <citation type="submission" date="2015-04" db="EMBL/GenBank/DDBJ databases">
        <title>Genome sequence of aromatic hydrocarbons-degrading Sphingobium chungbukense DJ77.</title>
        <authorList>
            <person name="Kim Y.-C."/>
            <person name="Chae J.-C."/>
        </authorList>
    </citation>
    <scope>NUCLEOTIDE SEQUENCE [LARGE SCALE GENOMIC DNA]</scope>
    <source>
        <strain evidence="4 5">DJ77</strain>
    </source>
</reference>
<evidence type="ECO:0000313" key="4">
    <source>
        <dbReference type="EMBL" id="KKW91341.1"/>
    </source>
</evidence>
<dbReference type="InterPro" id="IPR018520">
    <property type="entry name" value="UPP_synth-like_CS"/>
</dbReference>
<dbReference type="EMBL" id="LBIC01000007">
    <property type="protein sequence ID" value="KKW91341.1"/>
    <property type="molecule type" value="Genomic_DNA"/>
</dbReference>
<feature type="binding site" evidence="2">
    <location>
        <position position="207"/>
    </location>
    <ligand>
        <name>substrate</name>
    </ligand>
</feature>
<dbReference type="GO" id="GO:0000287">
    <property type="term" value="F:magnesium ion binding"/>
    <property type="evidence" value="ECO:0007669"/>
    <property type="project" value="UniProtKB-UniRule"/>
</dbReference>
<keyword evidence="1 2" id="KW-0808">Transferase</keyword>
<dbReference type="AlphaFoldDB" id="A0A0M3AR00"/>
<feature type="binding site" evidence="2">
    <location>
        <position position="44"/>
    </location>
    <ligand>
        <name>substrate</name>
    </ligand>
</feature>
<feature type="binding site" evidence="2">
    <location>
        <position position="226"/>
    </location>
    <ligand>
        <name>Mg(2+)</name>
        <dbReference type="ChEBI" id="CHEBI:18420"/>
    </ligand>
</feature>
<dbReference type="GO" id="GO:0016094">
    <property type="term" value="P:polyprenol biosynthetic process"/>
    <property type="evidence" value="ECO:0007669"/>
    <property type="project" value="TreeGrafter"/>
</dbReference>
<dbReference type="CDD" id="cd00475">
    <property type="entry name" value="Cis_IPPS"/>
    <property type="match status" value="1"/>
</dbReference>
<comment type="caution">
    <text evidence="4">The sequence shown here is derived from an EMBL/GenBank/DDBJ whole genome shotgun (WGS) entry which is preliminary data.</text>
</comment>
<keyword evidence="2" id="KW-0479">Metal-binding</keyword>
<keyword evidence="2" id="KW-0460">Magnesium</keyword>
<dbReference type="InterPro" id="IPR036424">
    <property type="entry name" value="UPP_synth-like_sf"/>
</dbReference>
<dbReference type="SUPFAM" id="SSF64005">
    <property type="entry name" value="Undecaprenyl diphosphate synthase"/>
    <property type="match status" value="1"/>
</dbReference>
<feature type="region of interest" description="Disordered" evidence="3">
    <location>
        <begin position="1"/>
        <end position="30"/>
    </location>
</feature>
<feature type="binding site" evidence="2">
    <location>
        <position position="39"/>
    </location>
    <ligand>
        <name>Mg(2+)</name>
        <dbReference type="ChEBI" id="CHEBI:18420"/>
    </ligand>
</feature>
<comment type="function">
    <text evidence="2">Catalyzes the condensation of isopentenyl diphosphate (IPP) with allylic pyrophosphates generating different type of terpenoids.</text>
</comment>
<proteinExistence type="inferred from homology"/>
<dbReference type="NCBIfam" id="NF011408">
    <property type="entry name" value="PRK14834.1"/>
    <property type="match status" value="1"/>
</dbReference>
<feature type="binding site" evidence="2">
    <location>
        <begin position="40"/>
        <end position="43"/>
    </location>
    <ligand>
        <name>substrate</name>
    </ligand>
</feature>
<dbReference type="PANTHER" id="PTHR10291:SF0">
    <property type="entry name" value="DEHYDRODOLICHYL DIPHOSPHATE SYNTHASE 2"/>
    <property type="match status" value="1"/>
</dbReference>
<protein>
    <recommendedName>
        <fullName evidence="2">Isoprenyl transferase</fullName>
        <ecNumber evidence="2">2.5.1.-</ecNumber>
    </recommendedName>
</protein>
<feature type="binding site" evidence="2">
    <location>
        <position position="88"/>
    </location>
    <ligand>
        <name>substrate</name>
    </ligand>
</feature>
<feature type="binding site" evidence="2">
    <location>
        <position position="90"/>
    </location>
    <ligand>
        <name>substrate</name>
    </ligand>
</feature>
<dbReference type="PROSITE" id="PS01066">
    <property type="entry name" value="UPP_SYNTHASE"/>
    <property type="match status" value="1"/>
</dbReference>
<dbReference type="NCBIfam" id="TIGR00055">
    <property type="entry name" value="uppS"/>
    <property type="match status" value="1"/>
</dbReference>